<dbReference type="EMBL" id="JAUCMX010000005">
    <property type="protein sequence ID" value="KAK3545542.1"/>
    <property type="molecule type" value="Genomic_DNA"/>
</dbReference>
<dbReference type="PROSITE" id="PS51407">
    <property type="entry name" value="LAMP_3"/>
    <property type="match status" value="1"/>
</dbReference>
<evidence type="ECO:0000256" key="4">
    <source>
        <dbReference type="ARBA" id="ARBA00022753"/>
    </source>
</evidence>
<evidence type="ECO:0000313" key="14">
    <source>
        <dbReference type="Proteomes" id="UP001274896"/>
    </source>
</evidence>
<comment type="caution">
    <text evidence="13">The sequence shown here is derived from an EMBL/GenBank/DDBJ whole genome shotgun (WGS) entry which is preliminary data.</text>
</comment>
<dbReference type="GO" id="GO:0072594">
    <property type="term" value="P:establishment of protein localization to organelle"/>
    <property type="evidence" value="ECO:0007669"/>
    <property type="project" value="TreeGrafter"/>
</dbReference>
<dbReference type="PRINTS" id="PR00336">
    <property type="entry name" value="LYSASSOCTDMP"/>
</dbReference>
<keyword evidence="7" id="KW-0325">Glycoprotein</keyword>
<feature type="domain" description="Lysosome-associated membrane glycoprotein 2-like luminal" evidence="12">
    <location>
        <begin position="135"/>
        <end position="277"/>
    </location>
</feature>
<dbReference type="GO" id="GO:0005886">
    <property type="term" value="C:plasma membrane"/>
    <property type="evidence" value="ECO:0007669"/>
    <property type="project" value="TreeGrafter"/>
</dbReference>
<evidence type="ECO:0000256" key="6">
    <source>
        <dbReference type="ARBA" id="ARBA00023136"/>
    </source>
</evidence>
<sequence length="330" mass="35753">MRHGSERFIVAVFVLVTALTLAEEDAGYRNVPASMLPPVPFNPTTISTTSRKTTTTAPTPQNTTTTSTTTVATTTHHTTTVNVTTTAPTPHNTTTANVTTAAPTPHNTTTANVTTHHTTTKPSPKPEPTPTTNVTVGNYTVKVGNKLCVMVQAAIKVHVNNSKQHMEGEYIVPGDANSGGKCEGNTASLRINLKEGYISMDFTKNDTTDAVFVSAVAVNLTYAFKSGEQSHLDRKSEKVQLFSMKTGHSYSCKSESVFLGNDTYLEFTHERMQAFNLTKNQFGPPDLCKADQPDYRVAIGVGVVLLILIVIVVVAYLISRRKRTDGYQTL</sequence>
<feature type="chain" id="PRO_5041938231" description="Lysosome-associated membrane glycoprotein 2-like luminal domain-containing protein" evidence="11">
    <location>
        <begin position="23"/>
        <end position="330"/>
    </location>
</feature>
<comment type="caution">
    <text evidence="8">Lacks conserved residue(s) required for the propagation of feature annotation.</text>
</comment>
<evidence type="ECO:0000256" key="8">
    <source>
        <dbReference type="PROSITE-ProRule" id="PRU00740"/>
    </source>
</evidence>
<evidence type="ECO:0000256" key="2">
    <source>
        <dbReference type="ARBA" id="ARBA00022692"/>
    </source>
</evidence>
<dbReference type="InterPro" id="IPR002000">
    <property type="entry name" value="Lysosome-assoc_membr_glycop"/>
</dbReference>
<accession>A0AAE0R7B1</accession>
<evidence type="ECO:0000256" key="9">
    <source>
        <dbReference type="SAM" id="MobiDB-lite"/>
    </source>
</evidence>
<keyword evidence="3 11" id="KW-0732">Signal</keyword>
<dbReference type="Proteomes" id="UP001274896">
    <property type="component" value="Unassembled WGS sequence"/>
</dbReference>
<keyword evidence="6 8" id="KW-0472">Membrane</keyword>
<dbReference type="AlphaFoldDB" id="A0AAE0R7B1"/>
<name>A0AAE0R7B1_9TELE</name>
<evidence type="ECO:0000256" key="5">
    <source>
        <dbReference type="ARBA" id="ARBA00022989"/>
    </source>
</evidence>
<evidence type="ECO:0000256" key="7">
    <source>
        <dbReference type="ARBA" id="ARBA00023180"/>
    </source>
</evidence>
<proteinExistence type="inferred from homology"/>
<organism evidence="13 14">
    <name type="scientific">Hemibagrus guttatus</name>
    <dbReference type="NCBI Taxonomy" id="175788"/>
    <lineage>
        <taxon>Eukaryota</taxon>
        <taxon>Metazoa</taxon>
        <taxon>Chordata</taxon>
        <taxon>Craniata</taxon>
        <taxon>Vertebrata</taxon>
        <taxon>Euteleostomi</taxon>
        <taxon>Actinopterygii</taxon>
        <taxon>Neopterygii</taxon>
        <taxon>Teleostei</taxon>
        <taxon>Ostariophysi</taxon>
        <taxon>Siluriformes</taxon>
        <taxon>Bagridae</taxon>
        <taxon>Hemibagrus</taxon>
    </lineage>
</organism>
<keyword evidence="5 10" id="KW-1133">Transmembrane helix</keyword>
<keyword evidence="2 8" id="KW-0812">Transmembrane</keyword>
<dbReference type="GO" id="GO:0005765">
    <property type="term" value="C:lysosomal membrane"/>
    <property type="evidence" value="ECO:0007669"/>
    <property type="project" value="UniProtKB-SubCell"/>
</dbReference>
<comment type="similarity">
    <text evidence="8">Belongs to the LAMP family.</text>
</comment>
<evidence type="ECO:0000256" key="10">
    <source>
        <dbReference type="SAM" id="Phobius"/>
    </source>
</evidence>
<evidence type="ECO:0000313" key="13">
    <source>
        <dbReference type="EMBL" id="KAK3545542.1"/>
    </source>
</evidence>
<dbReference type="Pfam" id="PF01299">
    <property type="entry name" value="Lamp2-like_luminal"/>
    <property type="match status" value="1"/>
</dbReference>
<feature type="region of interest" description="Disordered" evidence="9">
    <location>
        <begin position="43"/>
        <end position="133"/>
    </location>
</feature>
<keyword evidence="8" id="KW-0458">Lysosome</keyword>
<dbReference type="InterPro" id="IPR048528">
    <property type="entry name" value="Lamp2-like_luminal"/>
</dbReference>
<gene>
    <name evidence="13" type="ORF">QTP70_008103</name>
</gene>
<evidence type="ECO:0000256" key="1">
    <source>
        <dbReference type="ARBA" id="ARBA00004530"/>
    </source>
</evidence>
<feature type="signal peptide" evidence="11">
    <location>
        <begin position="1"/>
        <end position="22"/>
    </location>
</feature>
<keyword evidence="4" id="KW-0967">Endosome</keyword>
<feature type="transmembrane region" description="Helical" evidence="10">
    <location>
        <begin position="297"/>
        <end position="318"/>
    </location>
</feature>
<dbReference type="PANTHER" id="PTHR11506">
    <property type="entry name" value="LYSOSOME-ASSOCIATED MEMBRANE GLYCOPROTEIN"/>
    <property type="match status" value="1"/>
</dbReference>
<comment type="subcellular location">
    <subcellularLocation>
        <location evidence="1">Endosome membrane</location>
        <topology evidence="1">Single-pass type I membrane protein</topology>
    </subcellularLocation>
    <subcellularLocation>
        <location evidence="8">Lysosome membrane</location>
        <topology evidence="8">Single-pass type I membrane protein</topology>
    </subcellularLocation>
</comment>
<evidence type="ECO:0000259" key="12">
    <source>
        <dbReference type="Pfam" id="PF01299"/>
    </source>
</evidence>
<evidence type="ECO:0000256" key="3">
    <source>
        <dbReference type="ARBA" id="ARBA00022729"/>
    </source>
</evidence>
<keyword evidence="14" id="KW-1185">Reference proteome</keyword>
<dbReference type="GO" id="GO:0031902">
    <property type="term" value="C:late endosome membrane"/>
    <property type="evidence" value="ECO:0007669"/>
    <property type="project" value="TreeGrafter"/>
</dbReference>
<reference evidence="13" key="1">
    <citation type="submission" date="2023-06" db="EMBL/GenBank/DDBJ databases">
        <title>Male Hemibagrus guttatus genome.</title>
        <authorList>
            <person name="Bian C."/>
        </authorList>
    </citation>
    <scope>NUCLEOTIDE SEQUENCE</scope>
    <source>
        <strain evidence="13">Male_cb2023</strain>
        <tissue evidence="13">Muscle</tissue>
    </source>
</reference>
<dbReference type="Gene3D" id="2.40.160.110">
    <property type="match status" value="1"/>
</dbReference>
<feature type="compositionally biased region" description="Low complexity" evidence="9">
    <location>
        <begin position="43"/>
        <end position="122"/>
    </location>
</feature>
<evidence type="ECO:0000256" key="11">
    <source>
        <dbReference type="SAM" id="SignalP"/>
    </source>
</evidence>
<protein>
    <recommendedName>
        <fullName evidence="12">Lysosome-associated membrane glycoprotein 2-like luminal domain-containing protein</fullName>
    </recommendedName>
</protein>
<dbReference type="PANTHER" id="PTHR11506:SF2">
    <property type="entry name" value="MACROSIALIN"/>
    <property type="match status" value="1"/>
</dbReference>